<evidence type="ECO:0000313" key="10">
    <source>
        <dbReference type="Proteomes" id="UP000298111"/>
    </source>
</evidence>
<evidence type="ECO:0000259" key="6">
    <source>
        <dbReference type="Pfam" id="PF00441"/>
    </source>
</evidence>
<comment type="similarity">
    <text evidence="2 5">Belongs to the acyl-CoA dehydrogenase family.</text>
</comment>
<dbReference type="PANTHER" id="PTHR43884:SF12">
    <property type="entry name" value="ISOVALERYL-COA DEHYDROGENASE, MITOCHONDRIAL-RELATED"/>
    <property type="match status" value="1"/>
</dbReference>
<dbReference type="Gene3D" id="1.20.140.10">
    <property type="entry name" value="Butyryl-CoA Dehydrogenase, subunit A, domain 3"/>
    <property type="match status" value="1"/>
</dbReference>
<name>A0A8H1L9U2_9ACTN</name>
<proteinExistence type="inferred from homology"/>
<evidence type="ECO:0000256" key="2">
    <source>
        <dbReference type="ARBA" id="ARBA00009347"/>
    </source>
</evidence>
<gene>
    <name evidence="9" type="ORF">D8771_23440</name>
</gene>
<keyword evidence="4 5" id="KW-0274">FAD</keyword>
<dbReference type="PIRSF" id="PIRSF016578">
    <property type="entry name" value="HsaA"/>
    <property type="match status" value="1"/>
</dbReference>
<organism evidence="9 10">
    <name type="scientific">Streptomyces albus</name>
    <dbReference type="NCBI Taxonomy" id="1888"/>
    <lineage>
        <taxon>Bacteria</taxon>
        <taxon>Bacillati</taxon>
        <taxon>Actinomycetota</taxon>
        <taxon>Actinomycetes</taxon>
        <taxon>Kitasatosporales</taxon>
        <taxon>Streptomycetaceae</taxon>
        <taxon>Streptomyces</taxon>
    </lineage>
</organism>
<feature type="domain" description="Acyl-CoA dehydrogenase/oxidase C-terminal" evidence="6">
    <location>
        <begin position="227"/>
        <end position="371"/>
    </location>
</feature>
<dbReference type="InterPro" id="IPR006091">
    <property type="entry name" value="Acyl-CoA_Oxase/DH_mid-dom"/>
</dbReference>
<evidence type="ECO:0000259" key="8">
    <source>
        <dbReference type="Pfam" id="PF02771"/>
    </source>
</evidence>
<feature type="domain" description="Acyl-CoA oxidase/dehydrogenase middle" evidence="7">
    <location>
        <begin position="119"/>
        <end position="209"/>
    </location>
</feature>
<evidence type="ECO:0000256" key="4">
    <source>
        <dbReference type="ARBA" id="ARBA00022827"/>
    </source>
</evidence>
<evidence type="ECO:0000256" key="5">
    <source>
        <dbReference type="RuleBase" id="RU362125"/>
    </source>
</evidence>
<dbReference type="InterPro" id="IPR036250">
    <property type="entry name" value="AcylCo_DH-like_C"/>
</dbReference>
<protein>
    <submittedName>
        <fullName evidence="9">Acyl-CoA dehydrogenase</fullName>
    </submittedName>
</protein>
<comment type="cofactor">
    <cofactor evidence="1 5">
        <name>FAD</name>
        <dbReference type="ChEBI" id="CHEBI:57692"/>
    </cofactor>
</comment>
<dbReference type="SUPFAM" id="SSF47203">
    <property type="entry name" value="Acyl-CoA dehydrogenase C-terminal domain-like"/>
    <property type="match status" value="1"/>
</dbReference>
<dbReference type="InterPro" id="IPR009075">
    <property type="entry name" value="AcylCo_DH/oxidase_C"/>
</dbReference>
<dbReference type="InterPro" id="IPR037069">
    <property type="entry name" value="AcylCoA_DH/ox_N_sf"/>
</dbReference>
<evidence type="ECO:0000256" key="3">
    <source>
        <dbReference type="ARBA" id="ARBA00022630"/>
    </source>
</evidence>
<accession>A0A8H1L9U2</accession>
<evidence type="ECO:0000259" key="7">
    <source>
        <dbReference type="Pfam" id="PF02770"/>
    </source>
</evidence>
<dbReference type="GO" id="GO:0050660">
    <property type="term" value="F:flavin adenine dinucleotide binding"/>
    <property type="evidence" value="ECO:0007669"/>
    <property type="project" value="InterPro"/>
</dbReference>
<dbReference type="Gene3D" id="2.40.110.10">
    <property type="entry name" value="Butyryl-CoA Dehydrogenase, subunit A, domain 2"/>
    <property type="match status" value="1"/>
</dbReference>
<dbReference type="AlphaFoldDB" id="A0A8H1L9U2"/>
<dbReference type="InterPro" id="IPR046373">
    <property type="entry name" value="Acyl-CoA_Oxase/DH_mid-dom_sf"/>
</dbReference>
<dbReference type="SUPFAM" id="SSF56645">
    <property type="entry name" value="Acyl-CoA dehydrogenase NM domain-like"/>
    <property type="match status" value="1"/>
</dbReference>
<sequence length="394" mass="41555">MELTDEQRTAQAGFADFARREILPHADRWDREEHLPGEVVRALADEGHLGAWAPREHGGAGLDPVTFGLLNEALGHACSSVRSLLTVHSMVIRAVTRWGGSRLRSRWLPALASGTAVGAFALTEPEAGSDVASLRTAAEKTADGYRLTGGKRWITFGQAADVFLVFARCDDGPAAFLVERDAPGCTVEPVTGMLGTRAAMTAHLHFDGCAVPAEALVGRAGFGLNAVAADALETGRYSVAWGSAGLARACVEASARHAAAREQFGRPLAQHELVQRLITEMAVNTSAARLLCLRAGRLLHSADPQAVEAVWSAKYFAARSAFRAAADAVQVHGARGCGPDAPVQRLLRDAKIMEIIEGTTEIQQTVIAQSVVRELAGPAGLSAPAQNRGVHSGG</sequence>
<dbReference type="PANTHER" id="PTHR43884">
    <property type="entry name" value="ACYL-COA DEHYDROGENASE"/>
    <property type="match status" value="1"/>
</dbReference>
<dbReference type="Proteomes" id="UP000298111">
    <property type="component" value="Unassembled WGS sequence"/>
</dbReference>
<dbReference type="Pfam" id="PF00441">
    <property type="entry name" value="Acyl-CoA_dh_1"/>
    <property type="match status" value="1"/>
</dbReference>
<dbReference type="InterPro" id="IPR009100">
    <property type="entry name" value="AcylCoA_DH/oxidase_NM_dom_sf"/>
</dbReference>
<dbReference type="Gene3D" id="1.10.540.10">
    <property type="entry name" value="Acyl-CoA dehydrogenase/oxidase, N-terminal domain"/>
    <property type="match status" value="1"/>
</dbReference>
<dbReference type="EMBL" id="RCIY01000076">
    <property type="protein sequence ID" value="TGG79746.1"/>
    <property type="molecule type" value="Genomic_DNA"/>
</dbReference>
<evidence type="ECO:0000313" key="9">
    <source>
        <dbReference type="EMBL" id="TGG79746.1"/>
    </source>
</evidence>
<keyword evidence="5" id="KW-0560">Oxidoreductase</keyword>
<dbReference type="GO" id="GO:0003995">
    <property type="term" value="F:acyl-CoA dehydrogenase activity"/>
    <property type="evidence" value="ECO:0007669"/>
    <property type="project" value="InterPro"/>
</dbReference>
<feature type="domain" description="Acyl-CoA dehydrogenase/oxidase N-terminal" evidence="8">
    <location>
        <begin position="4"/>
        <end position="114"/>
    </location>
</feature>
<dbReference type="Pfam" id="PF02770">
    <property type="entry name" value="Acyl-CoA_dh_M"/>
    <property type="match status" value="1"/>
</dbReference>
<dbReference type="PROSITE" id="PS00072">
    <property type="entry name" value="ACYL_COA_DH_1"/>
    <property type="match status" value="1"/>
</dbReference>
<dbReference type="InterPro" id="IPR006089">
    <property type="entry name" value="Acyl-CoA_DH_CS"/>
</dbReference>
<dbReference type="InterPro" id="IPR013786">
    <property type="entry name" value="AcylCoA_DH/ox_N"/>
</dbReference>
<comment type="caution">
    <text evidence="9">The sequence shown here is derived from an EMBL/GenBank/DDBJ whole genome shotgun (WGS) entry which is preliminary data.</text>
</comment>
<reference evidence="9 10" key="1">
    <citation type="submission" date="2018-10" db="EMBL/GenBank/DDBJ databases">
        <title>Isolation of pseudouridimycin from Streptomyces albus DSM 40763.</title>
        <authorList>
            <person name="Rosenqvist P."/>
            <person name="Metsae-Ketelae M."/>
            <person name="Virta P."/>
        </authorList>
    </citation>
    <scope>NUCLEOTIDE SEQUENCE [LARGE SCALE GENOMIC DNA]</scope>
    <source>
        <strain evidence="9 10">DSM 40763</strain>
    </source>
</reference>
<keyword evidence="3 5" id="KW-0285">Flavoprotein</keyword>
<dbReference type="Pfam" id="PF02771">
    <property type="entry name" value="Acyl-CoA_dh_N"/>
    <property type="match status" value="1"/>
</dbReference>
<evidence type="ECO:0000256" key="1">
    <source>
        <dbReference type="ARBA" id="ARBA00001974"/>
    </source>
</evidence>